<dbReference type="NCBIfam" id="NF046042">
    <property type="entry name" value="LicT"/>
    <property type="match status" value="1"/>
</dbReference>
<protein>
    <submittedName>
        <fullName evidence="3">PRD domain-containing protein</fullName>
    </submittedName>
</protein>
<feature type="domain" description="PRD" evidence="2">
    <location>
        <begin position="65"/>
        <end position="170"/>
    </location>
</feature>
<dbReference type="Proteomes" id="UP001280415">
    <property type="component" value="Unassembled WGS sequence"/>
</dbReference>
<dbReference type="GO" id="GO:0006355">
    <property type="term" value="P:regulation of DNA-templated transcription"/>
    <property type="evidence" value="ECO:0007669"/>
    <property type="project" value="InterPro"/>
</dbReference>
<dbReference type="Gene3D" id="2.30.24.10">
    <property type="entry name" value="CAT RNA-binding domain"/>
    <property type="match status" value="1"/>
</dbReference>
<sequence>MRIKSVINNNVVLVNTNDEDECVLVGRGIGFSKKPGEFVEEDRIQKKFLLADKGTMAKFSRILNEVTSEELLVTSKIISMARQELKVKLSESIYISLTDHIHYVIERYHQGKLMTNTFLWDIKRYYPKEFEVALKAVHLINKKFNIKLKDDEAGYIAFHFINATNDIGEDGNTALLTKLVHEIINIVSLNLDMVIDSSDISSYRFITHVKFFSQRLIKRMQSADETESDLFNLVRNKYEKSYKIVKKIDLFLNKEYQYSMSKNDQLYFMMHIHRLIAHEKLNK</sequence>
<dbReference type="PANTHER" id="PTHR30185">
    <property type="entry name" value="CRYPTIC BETA-GLUCOSIDE BGL OPERON ANTITERMINATOR"/>
    <property type="match status" value="1"/>
</dbReference>
<dbReference type="InterPro" id="IPR036650">
    <property type="entry name" value="CAT_RNA-bd_dom_sf"/>
</dbReference>
<dbReference type="SUPFAM" id="SSF50151">
    <property type="entry name" value="SacY-like RNA-binding domain"/>
    <property type="match status" value="1"/>
</dbReference>
<accession>A0AAW8YMY2</accession>
<dbReference type="InterPro" id="IPR011608">
    <property type="entry name" value="PRD"/>
</dbReference>
<proteinExistence type="predicted"/>
<dbReference type="InterPro" id="IPR004341">
    <property type="entry name" value="CAT_RNA-bd_dom"/>
</dbReference>
<evidence type="ECO:0000313" key="4">
    <source>
        <dbReference type="Proteomes" id="UP001280415"/>
    </source>
</evidence>
<dbReference type="Pfam" id="PF03123">
    <property type="entry name" value="CAT_RBD"/>
    <property type="match status" value="1"/>
</dbReference>
<evidence type="ECO:0000259" key="2">
    <source>
        <dbReference type="PROSITE" id="PS51372"/>
    </source>
</evidence>
<dbReference type="Gene3D" id="1.10.1790.10">
    <property type="entry name" value="PRD domain"/>
    <property type="match status" value="2"/>
</dbReference>
<dbReference type="InterPro" id="IPR036634">
    <property type="entry name" value="PRD_sf"/>
</dbReference>
<dbReference type="InterPro" id="IPR050661">
    <property type="entry name" value="BglG_antiterminators"/>
</dbReference>
<comment type="caution">
    <text evidence="3">The sequence shown here is derived from an EMBL/GenBank/DDBJ whole genome shotgun (WGS) entry which is preliminary data.</text>
</comment>
<dbReference type="EMBL" id="JAWJAX010000004">
    <property type="protein sequence ID" value="MDV2911099.1"/>
    <property type="molecule type" value="Genomic_DNA"/>
</dbReference>
<dbReference type="RefSeq" id="WP_002829361.1">
    <property type="nucleotide sequence ID" value="NZ_CP048019.1"/>
</dbReference>
<reference evidence="3" key="2">
    <citation type="submission" date="2023-10" db="EMBL/GenBank/DDBJ databases">
        <authorList>
            <person name="Khurajog B."/>
        </authorList>
    </citation>
    <scope>NUCLEOTIDE SEQUENCE</scope>
    <source>
        <strain evidence="3">BF14</strain>
    </source>
</reference>
<dbReference type="PROSITE" id="PS51372">
    <property type="entry name" value="PRD_2"/>
    <property type="match status" value="2"/>
</dbReference>
<gene>
    <name evidence="3" type="ORF">R0H03_04355</name>
</gene>
<evidence type="ECO:0000256" key="1">
    <source>
        <dbReference type="ARBA" id="ARBA00022737"/>
    </source>
</evidence>
<dbReference type="Pfam" id="PF00874">
    <property type="entry name" value="PRD"/>
    <property type="match status" value="2"/>
</dbReference>
<dbReference type="SMART" id="SM01061">
    <property type="entry name" value="CAT_RBD"/>
    <property type="match status" value="1"/>
</dbReference>
<dbReference type="PANTHER" id="PTHR30185:SF15">
    <property type="entry name" value="CRYPTIC BETA-GLUCOSIDE BGL OPERON ANTITERMINATOR"/>
    <property type="match status" value="1"/>
</dbReference>
<dbReference type="SUPFAM" id="SSF63520">
    <property type="entry name" value="PTS-regulatory domain, PRD"/>
    <property type="match status" value="2"/>
</dbReference>
<dbReference type="AlphaFoldDB" id="A0AAW8YMY2"/>
<keyword evidence="1" id="KW-0677">Repeat</keyword>
<evidence type="ECO:0000313" key="3">
    <source>
        <dbReference type="EMBL" id="MDV2911099.1"/>
    </source>
</evidence>
<reference evidence="3" key="1">
    <citation type="journal article" date="2023" name="PeerJ">
        <title>Selection and evaluation of lactic acid bacteria from chicken feces in Thailand as potential probiotics.</title>
        <authorList>
            <person name="Khurajog B."/>
            <person name="Disastra Y."/>
            <person name="Lawwyne L.D."/>
            <person name="Sirichokchatchawan W."/>
            <person name="Niyomtham W."/>
            <person name="Yindee J."/>
            <person name="Hampson D.J."/>
            <person name="Prapasarakul N."/>
        </authorList>
    </citation>
    <scope>NUCLEOTIDE SEQUENCE</scope>
    <source>
        <strain evidence="3">BF14</strain>
    </source>
</reference>
<name>A0AAW8YMY2_PEDAC</name>
<organism evidence="3 4">
    <name type="scientific">Pediococcus acidilactici</name>
    <dbReference type="NCBI Taxonomy" id="1254"/>
    <lineage>
        <taxon>Bacteria</taxon>
        <taxon>Bacillati</taxon>
        <taxon>Bacillota</taxon>
        <taxon>Bacilli</taxon>
        <taxon>Lactobacillales</taxon>
        <taxon>Lactobacillaceae</taxon>
        <taxon>Pediococcus</taxon>
        <taxon>Pediococcus acidilactici group</taxon>
    </lineage>
</organism>
<dbReference type="GO" id="GO:0003723">
    <property type="term" value="F:RNA binding"/>
    <property type="evidence" value="ECO:0007669"/>
    <property type="project" value="InterPro"/>
</dbReference>
<feature type="domain" description="PRD" evidence="2">
    <location>
        <begin position="171"/>
        <end position="282"/>
    </location>
</feature>